<comment type="caution">
    <text evidence="6">The sequence shown here is derived from an EMBL/GenBank/DDBJ whole genome shotgun (WGS) entry which is preliminary data.</text>
</comment>
<dbReference type="Proteomes" id="UP000003692">
    <property type="component" value="Unassembled WGS sequence"/>
</dbReference>
<keyword evidence="3" id="KW-0472">Membrane</keyword>
<dbReference type="InterPro" id="IPR008874">
    <property type="entry name" value="TraT_complement-R"/>
</dbReference>
<accession>D4F2R4</accession>
<dbReference type="Pfam" id="PF05818">
    <property type="entry name" value="TraT"/>
    <property type="match status" value="1"/>
</dbReference>
<dbReference type="AlphaFoldDB" id="D4F2R4"/>
<reference evidence="6 7" key="1">
    <citation type="submission" date="2010-02" db="EMBL/GenBank/DDBJ databases">
        <authorList>
            <person name="Weinstock G."/>
            <person name="Sodergren E."/>
            <person name="Clifton S."/>
            <person name="Fulton L."/>
            <person name="Fulton B."/>
            <person name="Courtney L."/>
            <person name="Fronick C."/>
            <person name="Harrison M."/>
            <person name="Strong C."/>
            <person name="Farmer C."/>
            <person name="Delahaunty K."/>
            <person name="Markovic C."/>
            <person name="Hall O."/>
            <person name="Minx P."/>
            <person name="Tomlinson C."/>
            <person name="Mitreva M."/>
            <person name="Nelson J."/>
            <person name="Hou S."/>
            <person name="Wollam A."/>
            <person name="Pepin K.H."/>
            <person name="Johnson M."/>
            <person name="Bhonagiri V."/>
            <person name="Zhang X."/>
            <person name="Suruliraj S."/>
            <person name="Warren W."/>
            <person name="Chinwalla A."/>
            <person name="Mardis E.R."/>
            <person name="Wilson R.K."/>
        </authorList>
    </citation>
    <scope>NUCLEOTIDE SEQUENCE [LARGE SCALE GENOMIC DNA]</scope>
    <source>
        <strain evidence="6 7">ATCC 23685</strain>
    </source>
</reference>
<dbReference type="EMBL" id="ADGK01000045">
    <property type="protein sequence ID" value="EFE23910.1"/>
    <property type="molecule type" value="Genomic_DNA"/>
</dbReference>
<evidence type="ECO:0000256" key="2">
    <source>
        <dbReference type="ARBA" id="ARBA00022729"/>
    </source>
</evidence>
<protein>
    <recommendedName>
        <fullName evidence="8">TraT complement resistance protein</fullName>
    </recommendedName>
</protein>
<organism evidence="6 7">
    <name type="scientific">Edwardsiella tarda ATCC 23685</name>
    <dbReference type="NCBI Taxonomy" id="500638"/>
    <lineage>
        <taxon>Bacteria</taxon>
        <taxon>Pseudomonadati</taxon>
        <taxon>Pseudomonadota</taxon>
        <taxon>Gammaproteobacteria</taxon>
        <taxon>Enterobacterales</taxon>
        <taxon>Hafniaceae</taxon>
        <taxon>Edwardsiella</taxon>
    </lineage>
</organism>
<sequence>MIEDVNYTMVTDVQIAERTTAKVSTDNVAALRQGTSGAKIQTSSVQGGNQQRYQTRIVSSANQVNLKFNQAEPVLEAQLANSIAGIL</sequence>
<keyword evidence="4" id="KW-0564">Palmitate</keyword>
<keyword evidence="2" id="KW-0732">Signal</keyword>
<proteinExistence type="predicted"/>
<evidence type="ECO:0000256" key="4">
    <source>
        <dbReference type="ARBA" id="ARBA00023139"/>
    </source>
</evidence>
<evidence type="ECO:0000313" key="6">
    <source>
        <dbReference type="EMBL" id="EFE23910.1"/>
    </source>
</evidence>
<dbReference type="GO" id="GO:0009279">
    <property type="term" value="C:cell outer membrane"/>
    <property type="evidence" value="ECO:0007669"/>
    <property type="project" value="UniProtKB-SubCell"/>
</dbReference>
<gene>
    <name evidence="6" type="ORF">EDWATA_01015</name>
</gene>
<dbReference type="HOGENOM" id="CLU_093762_1_0_6"/>
<evidence type="ECO:0000256" key="1">
    <source>
        <dbReference type="ARBA" id="ARBA00004459"/>
    </source>
</evidence>
<comment type="subcellular location">
    <subcellularLocation>
        <location evidence="1">Cell outer membrane</location>
        <topology evidence="1">Lipid-anchor</topology>
    </subcellularLocation>
</comment>
<keyword evidence="5" id="KW-0449">Lipoprotein</keyword>
<evidence type="ECO:0008006" key="8">
    <source>
        <dbReference type="Google" id="ProtNLM"/>
    </source>
</evidence>
<name>D4F2R4_EDWTA</name>
<evidence type="ECO:0000313" key="7">
    <source>
        <dbReference type="Proteomes" id="UP000003692"/>
    </source>
</evidence>
<evidence type="ECO:0000256" key="3">
    <source>
        <dbReference type="ARBA" id="ARBA00023136"/>
    </source>
</evidence>
<evidence type="ECO:0000256" key="5">
    <source>
        <dbReference type="ARBA" id="ARBA00023288"/>
    </source>
</evidence>